<dbReference type="PANTHER" id="PTHR24421:SF10">
    <property type="entry name" value="NITRATE_NITRITE SENSOR PROTEIN NARQ"/>
    <property type="match status" value="1"/>
</dbReference>
<evidence type="ECO:0000313" key="12">
    <source>
        <dbReference type="EMBL" id="TKT92767.1"/>
    </source>
</evidence>
<proteinExistence type="predicted"/>
<evidence type="ECO:0000256" key="3">
    <source>
        <dbReference type="ARBA" id="ARBA00022553"/>
    </source>
</evidence>
<gene>
    <name evidence="12" type="ORF">FDK13_08160</name>
</gene>
<evidence type="ECO:0000256" key="9">
    <source>
        <dbReference type="SAM" id="Phobius"/>
    </source>
</evidence>
<dbReference type="GO" id="GO:0046983">
    <property type="term" value="F:protein dimerization activity"/>
    <property type="evidence" value="ECO:0007669"/>
    <property type="project" value="InterPro"/>
</dbReference>
<dbReference type="GO" id="GO:0005524">
    <property type="term" value="F:ATP binding"/>
    <property type="evidence" value="ECO:0007669"/>
    <property type="project" value="UniProtKB-KW"/>
</dbReference>
<evidence type="ECO:0000256" key="8">
    <source>
        <dbReference type="ARBA" id="ARBA00023012"/>
    </source>
</evidence>
<dbReference type="Pfam" id="PF02518">
    <property type="entry name" value="HATPase_c"/>
    <property type="match status" value="1"/>
</dbReference>
<feature type="domain" description="Signal transduction histidine kinase subgroup 3 dimerisation and phosphoacceptor" evidence="11">
    <location>
        <begin position="138"/>
        <end position="199"/>
    </location>
</feature>
<dbReference type="GO" id="GO:0000155">
    <property type="term" value="F:phosphorelay sensor kinase activity"/>
    <property type="evidence" value="ECO:0007669"/>
    <property type="project" value="InterPro"/>
</dbReference>
<dbReference type="AlphaFoldDB" id="A0A4U6D921"/>
<evidence type="ECO:0000256" key="6">
    <source>
        <dbReference type="ARBA" id="ARBA00022777"/>
    </source>
</evidence>
<name>A0A4U6D921_9BACT</name>
<keyword evidence="4" id="KW-0808">Transferase</keyword>
<feature type="domain" description="Histidine kinase/HSP90-like ATPase" evidence="10">
    <location>
        <begin position="244"/>
        <end position="327"/>
    </location>
</feature>
<dbReference type="EC" id="2.7.13.3" evidence="2"/>
<feature type="transmembrane region" description="Helical" evidence="9">
    <location>
        <begin position="103"/>
        <end position="126"/>
    </location>
</feature>
<evidence type="ECO:0000256" key="4">
    <source>
        <dbReference type="ARBA" id="ARBA00022679"/>
    </source>
</evidence>
<keyword evidence="3" id="KW-0597">Phosphoprotein</keyword>
<dbReference type="InterPro" id="IPR013783">
    <property type="entry name" value="Ig-like_fold"/>
</dbReference>
<comment type="caution">
    <text evidence="12">The sequence shown here is derived from an EMBL/GenBank/DDBJ whole genome shotgun (WGS) entry which is preliminary data.</text>
</comment>
<dbReference type="InterPro" id="IPR003594">
    <property type="entry name" value="HATPase_dom"/>
</dbReference>
<sequence>MRLQKVLVNGKEISFTKQPISLTAGAHDIILEFASQKRDSASYLYRLKGLETSWISSQYPVARYQDLTGGSYKFEIKCLIHKKLTSYSKIEIIKKKAFWNEIWFIPAILLYALIVIGVGIYLFLLYDFRQKLRMQSVRNQIAADLHDEVGSNLNSIAIFVEILRKNAPANMLPILEKIIENSTESVTLMQDTVWTINPKNDSIYKLFDRMNSFASQLLAGKDIAFDFTVHADLKKVNFTMDQRKSVYLIYKEAINNIVKHAEATKVNVTIDWQKDTLKILIEDNGKGFDTNTNYEGNGLHNFKERALDSDIALIIESEKEKGTRIKMSVEP</sequence>
<dbReference type="InterPro" id="IPR011712">
    <property type="entry name" value="Sig_transdc_His_kin_sub3_dim/P"/>
</dbReference>
<dbReference type="PANTHER" id="PTHR24421">
    <property type="entry name" value="NITRATE/NITRITE SENSOR PROTEIN NARX-RELATED"/>
    <property type="match status" value="1"/>
</dbReference>
<dbReference type="CDD" id="cd16917">
    <property type="entry name" value="HATPase_UhpB-NarQ-NarX-like"/>
    <property type="match status" value="1"/>
</dbReference>
<dbReference type="InterPro" id="IPR050482">
    <property type="entry name" value="Sensor_HK_TwoCompSys"/>
</dbReference>
<dbReference type="InterPro" id="IPR036890">
    <property type="entry name" value="HATPase_C_sf"/>
</dbReference>
<keyword evidence="9" id="KW-1133">Transmembrane helix</keyword>
<organism evidence="12 13">
    <name type="scientific">Dyadobacter frigoris</name>
    <dbReference type="NCBI Taxonomy" id="2576211"/>
    <lineage>
        <taxon>Bacteria</taxon>
        <taxon>Pseudomonadati</taxon>
        <taxon>Bacteroidota</taxon>
        <taxon>Cytophagia</taxon>
        <taxon>Cytophagales</taxon>
        <taxon>Spirosomataceae</taxon>
        <taxon>Dyadobacter</taxon>
    </lineage>
</organism>
<dbReference type="SUPFAM" id="SSF55874">
    <property type="entry name" value="ATPase domain of HSP90 chaperone/DNA topoisomerase II/histidine kinase"/>
    <property type="match status" value="1"/>
</dbReference>
<dbReference type="Gene3D" id="1.20.5.1930">
    <property type="match status" value="1"/>
</dbReference>
<evidence type="ECO:0000259" key="11">
    <source>
        <dbReference type="Pfam" id="PF07730"/>
    </source>
</evidence>
<reference evidence="12 13" key="1">
    <citation type="submission" date="2019-05" db="EMBL/GenBank/DDBJ databases">
        <title>Dyadobacter AR-3-8 sp. nov., isolated from arctic soil.</title>
        <authorList>
            <person name="Chaudhary D.K."/>
        </authorList>
    </citation>
    <scope>NUCLEOTIDE SEQUENCE [LARGE SCALE GENOMIC DNA]</scope>
    <source>
        <strain evidence="12 13">AR-3-8</strain>
    </source>
</reference>
<keyword evidence="5" id="KW-0547">Nucleotide-binding</keyword>
<keyword evidence="8" id="KW-0902">Two-component regulatory system</keyword>
<keyword evidence="7" id="KW-0067">ATP-binding</keyword>
<evidence type="ECO:0000313" key="13">
    <source>
        <dbReference type="Proteomes" id="UP000304900"/>
    </source>
</evidence>
<protein>
    <recommendedName>
        <fullName evidence="2">histidine kinase</fullName>
        <ecNumber evidence="2">2.7.13.3</ecNumber>
    </recommendedName>
</protein>
<keyword evidence="6" id="KW-0418">Kinase</keyword>
<dbReference type="Gene3D" id="3.30.565.10">
    <property type="entry name" value="Histidine kinase-like ATPase, C-terminal domain"/>
    <property type="match status" value="1"/>
</dbReference>
<evidence type="ECO:0000256" key="5">
    <source>
        <dbReference type="ARBA" id="ARBA00022741"/>
    </source>
</evidence>
<evidence type="ECO:0000259" key="10">
    <source>
        <dbReference type="Pfam" id="PF02518"/>
    </source>
</evidence>
<dbReference type="Proteomes" id="UP000304900">
    <property type="component" value="Unassembled WGS sequence"/>
</dbReference>
<accession>A0A4U6D921</accession>
<evidence type="ECO:0000256" key="1">
    <source>
        <dbReference type="ARBA" id="ARBA00000085"/>
    </source>
</evidence>
<comment type="catalytic activity">
    <reaction evidence="1">
        <text>ATP + protein L-histidine = ADP + protein N-phospho-L-histidine.</text>
        <dbReference type="EC" id="2.7.13.3"/>
    </reaction>
</comment>
<keyword evidence="9" id="KW-0812">Transmembrane</keyword>
<dbReference type="GO" id="GO:0016020">
    <property type="term" value="C:membrane"/>
    <property type="evidence" value="ECO:0007669"/>
    <property type="project" value="InterPro"/>
</dbReference>
<evidence type="ECO:0000256" key="2">
    <source>
        <dbReference type="ARBA" id="ARBA00012438"/>
    </source>
</evidence>
<dbReference type="Pfam" id="PF07730">
    <property type="entry name" value="HisKA_3"/>
    <property type="match status" value="1"/>
</dbReference>
<keyword evidence="9" id="KW-0472">Membrane</keyword>
<dbReference type="Gene3D" id="2.60.40.10">
    <property type="entry name" value="Immunoglobulins"/>
    <property type="match status" value="1"/>
</dbReference>
<evidence type="ECO:0000256" key="7">
    <source>
        <dbReference type="ARBA" id="ARBA00022840"/>
    </source>
</evidence>
<dbReference type="EMBL" id="SZVO01000003">
    <property type="protein sequence ID" value="TKT92767.1"/>
    <property type="molecule type" value="Genomic_DNA"/>
</dbReference>
<keyword evidence="13" id="KW-1185">Reference proteome</keyword>